<dbReference type="InterPro" id="IPR015168">
    <property type="entry name" value="SsuA/THI5"/>
</dbReference>
<feature type="chain" id="PRO_5042254597" evidence="4">
    <location>
        <begin position="21"/>
        <end position="311"/>
    </location>
</feature>
<sequence>MKKLLMLLVFSLITTATSYAKKPVICGSNWPVWEVVHAMAELNQIDEFEYRYEKYETCVAAFQSGVRDMTFVTLYDFISMQRVKNNGVILAATDYSSGGDGVVLHGNSGSLNGKKLGLQSNSISLYFTHLFLKKQGLSLNDIQIINVSSDKVSEAFLKNKQLAGVVGWNPNLDEAIKGGGKLTATSADFPENIFDLVVVNRDAYKQNPELYLNFVKKYFNAVNDKAILAKMAALSQVPVKEFELWLSDAHIYQDAASSLAAFPRMKTVADEVQAFFKTPPKSLKGRIRKSFGDVSLNTEQLFDDSVLKKLK</sequence>
<dbReference type="Gene3D" id="3.40.190.10">
    <property type="entry name" value="Periplasmic binding protein-like II"/>
    <property type="match status" value="2"/>
</dbReference>
<dbReference type="GO" id="GO:0042597">
    <property type="term" value="C:periplasmic space"/>
    <property type="evidence" value="ECO:0007669"/>
    <property type="project" value="UniProtKB-SubCell"/>
</dbReference>
<evidence type="ECO:0000313" key="7">
    <source>
        <dbReference type="Proteomes" id="UP000032568"/>
    </source>
</evidence>
<evidence type="ECO:0000256" key="2">
    <source>
        <dbReference type="ARBA" id="ARBA00010742"/>
    </source>
</evidence>
<feature type="signal peptide" evidence="4">
    <location>
        <begin position="1"/>
        <end position="20"/>
    </location>
</feature>
<keyword evidence="3 4" id="KW-0732">Signal</keyword>
<dbReference type="PANTHER" id="PTHR30024">
    <property type="entry name" value="ALIPHATIC SULFONATES-BINDING PROTEIN-RELATED"/>
    <property type="match status" value="1"/>
</dbReference>
<proteinExistence type="inferred from homology"/>
<gene>
    <name evidence="6" type="ORF">SG35_015595</name>
</gene>
<accession>A0AAE9YNQ3</accession>
<feature type="domain" description="SsuA/THI5-like" evidence="5">
    <location>
        <begin position="110"/>
        <end position="216"/>
    </location>
</feature>
<dbReference type="EMBL" id="CP059735">
    <property type="protein sequence ID" value="WDD96797.1"/>
    <property type="molecule type" value="Genomic_DNA"/>
</dbReference>
<comment type="similarity">
    <text evidence="2">Belongs to the bacterial solute-binding protein SsuA/TauA family.</text>
</comment>
<dbReference type="PANTHER" id="PTHR30024:SF47">
    <property type="entry name" value="TAURINE-BINDING PERIPLASMIC PROTEIN"/>
    <property type="match status" value="1"/>
</dbReference>
<dbReference type="Proteomes" id="UP000032568">
    <property type="component" value="Chromosome"/>
</dbReference>
<dbReference type="RefSeq" id="WP_044834853.1">
    <property type="nucleotide sequence ID" value="NZ_CP059735.1"/>
</dbReference>
<evidence type="ECO:0000259" key="5">
    <source>
        <dbReference type="Pfam" id="PF09084"/>
    </source>
</evidence>
<comment type="subcellular location">
    <subcellularLocation>
        <location evidence="1">Periplasm</location>
    </subcellularLocation>
</comment>
<organism evidence="6 7">
    <name type="scientific">Thalassomonas actiniarum</name>
    <dbReference type="NCBI Taxonomy" id="485447"/>
    <lineage>
        <taxon>Bacteria</taxon>
        <taxon>Pseudomonadati</taxon>
        <taxon>Pseudomonadota</taxon>
        <taxon>Gammaproteobacteria</taxon>
        <taxon>Alteromonadales</taxon>
        <taxon>Colwelliaceae</taxon>
        <taxon>Thalassomonas</taxon>
    </lineage>
</organism>
<reference evidence="6 7" key="1">
    <citation type="journal article" date="2015" name="Genome Announc.">
        <title>Draft Genome Sequences of Marine Isolates of Thalassomonas viridans and Thalassomonas actiniarum.</title>
        <authorList>
            <person name="Olonade I."/>
            <person name="van Zyl L.J."/>
            <person name="Trindade M."/>
        </authorList>
    </citation>
    <scope>NUCLEOTIDE SEQUENCE [LARGE SCALE GENOMIC DNA]</scope>
    <source>
        <strain evidence="6 7">A5K-106</strain>
    </source>
</reference>
<dbReference type="Pfam" id="PF09084">
    <property type="entry name" value="NMT1"/>
    <property type="match status" value="1"/>
</dbReference>
<evidence type="ECO:0000256" key="3">
    <source>
        <dbReference type="ARBA" id="ARBA00022729"/>
    </source>
</evidence>
<name>A0AAE9YNQ3_9GAMM</name>
<evidence type="ECO:0000256" key="4">
    <source>
        <dbReference type="SAM" id="SignalP"/>
    </source>
</evidence>
<evidence type="ECO:0000313" key="6">
    <source>
        <dbReference type="EMBL" id="WDD96797.1"/>
    </source>
</evidence>
<protein>
    <submittedName>
        <fullName evidence="6">ABC transporter substrate-binding protein</fullName>
    </submittedName>
</protein>
<dbReference type="SUPFAM" id="SSF53850">
    <property type="entry name" value="Periplasmic binding protein-like II"/>
    <property type="match status" value="1"/>
</dbReference>
<dbReference type="KEGG" id="tact:SG35_015595"/>
<keyword evidence="7" id="KW-1185">Reference proteome</keyword>
<reference evidence="6 7" key="2">
    <citation type="journal article" date="2022" name="Mar. Drugs">
        <title>Bioassay-Guided Fractionation Leads to the Detection of Cholic Acid Generated by the Rare Thalassomonas sp.</title>
        <authorList>
            <person name="Pheiffer F."/>
            <person name="Schneider Y.K."/>
            <person name="Hansen E.H."/>
            <person name="Andersen J.H."/>
            <person name="Isaksson J."/>
            <person name="Busche T."/>
            <person name="R C."/>
            <person name="Kalinowski J."/>
            <person name="Zyl L.V."/>
            <person name="Trindade M."/>
        </authorList>
    </citation>
    <scope>NUCLEOTIDE SEQUENCE [LARGE SCALE GENOMIC DNA]</scope>
    <source>
        <strain evidence="6 7">A5K-106</strain>
    </source>
</reference>
<evidence type="ECO:0000256" key="1">
    <source>
        <dbReference type="ARBA" id="ARBA00004418"/>
    </source>
</evidence>
<dbReference type="AlphaFoldDB" id="A0AAE9YNQ3"/>